<evidence type="ECO:0000313" key="1">
    <source>
        <dbReference type="EMBL" id="CAJ0783288.1"/>
    </source>
</evidence>
<evidence type="ECO:0008006" key="3">
    <source>
        <dbReference type="Google" id="ProtNLM"/>
    </source>
</evidence>
<reference evidence="1 2" key="1">
    <citation type="submission" date="2023-07" db="EMBL/GenBank/DDBJ databases">
        <authorList>
            <person name="Peeters C."/>
        </authorList>
    </citation>
    <scope>NUCLEOTIDE SEQUENCE [LARGE SCALE GENOMIC DNA]</scope>
    <source>
        <strain evidence="1 2">LMG 19083</strain>
    </source>
</reference>
<dbReference type="Proteomes" id="UP001189813">
    <property type="component" value="Unassembled WGS sequence"/>
</dbReference>
<dbReference type="EMBL" id="CATZBU010000002">
    <property type="protein sequence ID" value="CAJ0783288.1"/>
    <property type="molecule type" value="Genomic_DNA"/>
</dbReference>
<organism evidence="1 2">
    <name type="scientific">Ralstonia psammae</name>
    <dbReference type="NCBI Taxonomy" id="3058598"/>
    <lineage>
        <taxon>Bacteria</taxon>
        <taxon>Pseudomonadati</taxon>
        <taxon>Pseudomonadota</taxon>
        <taxon>Betaproteobacteria</taxon>
        <taxon>Burkholderiales</taxon>
        <taxon>Burkholderiaceae</taxon>
        <taxon>Ralstonia</taxon>
    </lineage>
</organism>
<sequence length="163" mass="18243">MDSKTLANRAAAIADGLRNAFPTVPVPTNHRRADGCIDWEVEEDLQRVIGKVWTEVKLEDWTHMIRPSAIRNGTDTSFFKYYVPSILCGVLGNLEWADPLATSALLPDNPKFEPRDEWQTFRSSFSPAQVTQIVAFLEWLKDASDPASAEWHAADAALNGLWS</sequence>
<accession>A0ABN9IKG0</accession>
<evidence type="ECO:0000313" key="2">
    <source>
        <dbReference type="Proteomes" id="UP001189813"/>
    </source>
</evidence>
<comment type="caution">
    <text evidence="1">The sequence shown here is derived from an EMBL/GenBank/DDBJ whole genome shotgun (WGS) entry which is preliminary data.</text>
</comment>
<proteinExistence type="predicted"/>
<gene>
    <name evidence="1" type="ORF">LMG19083_01022</name>
</gene>
<keyword evidence="2" id="KW-1185">Reference proteome</keyword>
<name>A0ABN9IKG0_9RALS</name>
<dbReference type="RefSeq" id="WP_316664469.1">
    <property type="nucleotide sequence ID" value="NZ_CATZBU010000002.1"/>
</dbReference>
<protein>
    <recommendedName>
        <fullName evidence="3">Recombinase</fullName>
    </recommendedName>
</protein>